<dbReference type="InterPro" id="IPR006674">
    <property type="entry name" value="HD_domain"/>
</dbReference>
<dbReference type="Proteomes" id="UP000464954">
    <property type="component" value="Chromosome"/>
</dbReference>
<dbReference type="Pfam" id="PF01966">
    <property type="entry name" value="HD"/>
    <property type="match status" value="1"/>
</dbReference>
<dbReference type="InterPro" id="IPR003607">
    <property type="entry name" value="HD/PDEase_dom"/>
</dbReference>
<dbReference type="AlphaFoldDB" id="A0A6P1MBK0"/>
<dbReference type="KEGG" id="taer:GT409_05610"/>
<dbReference type="CDD" id="cd00077">
    <property type="entry name" value="HDc"/>
    <property type="match status" value="1"/>
</dbReference>
<keyword evidence="3" id="KW-1185">Reference proteome</keyword>
<proteinExistence type="predicted"/>
<dbReference type="EMBL" id="CP047593">
    <property type="protein sequence ID" value="QHI68946.1"/>
    <property type="molecule type" value="Genomic_DNA"/>
</dbReference>
<reference evidence="2 3" key="1">
    <citation type="submission" date="2020-01" db="EMBL/GenBank/DDBJ databases">
        <title>Ponticoccus aerotolerans gen. nov., sp. nov., an anaerobic bacterium and proposal of Ponticoccusceae fam. nov., Ponticoccusles ord. nov. and Ponticoccuse classis nov. in the phylum Kiritimatiellaeota.</title>
        <authorList>
            <person name="Zhou L.Y."/>
            <person name="Du Z.J."/>
        </authorList>
    </citation>
    <scope>NUCLEOTIDE SEQUENCE [LARGE SCALE GENOMIC DNA]</scope>
    <source>
        <strain evidence="2 3">S-5007</strain>
    </source>
</reference>
<dbReference type="Gene3D" id="1.10.3210.10">
    <property type="entry name" value="Hypothetical protein af1432"/>
    <property type="match status" value="1"/>
</dbReference>
<dbReference type="SUPFAM" id="SSF109604">
    <property type="entry name" value="HD-domain/PDEase-like"/>
    <property type="match status" value="1"/>
</dbReference>
<sequence>MTPAELQVVADRWHAFVDRFRVDGALSPMMQLKLEHSVRVSADALAIAEGEGWPDDEKQLAEAIGLLHDIARFPQFEQYQTFSDADSIDHGDLGFQTLEKENLLGELPAEIQSLILHAVQHHNKKDLPTAMAGAEEKYLRLIRDADWLDIFFVCWEVIASGKIHSQPEIMMNIDFNGPPTDVVVDQFHRGEAINYQNLNSMADRFILQLSWMHDLSYAASKRLVCDRSILDKFIDVLPVKTDSLLRCFEVTAKFLNT</sequence>
<gene>
    <name evidence="2" type="ORF">GT409_05610</name>
</gene>
<evidence type="ECO:0000313" key="2">
    <source>
        <dbReference type="EMBL" id="QHI68946.1"/>
    </source>
</evidence>
<evidence type="ECO:0000259" key="1">
    <source>
        <dbReference type="PROSITE" id="PS51831"/>
    </source>
</evidence>
<protein>
    <submittedName>
        <fullName evidence="2">HD domain-containing protein</fullName>
    </submittedName>
</protein>
<name>A0A6P1MBK0_9BACT</name>
<accession>A0A6P1MBK0</accession>
<dbReference type="RefSeq" id="WP_160627764.1">
    <property type="nucleotide sequence ID" value="NZ_CP047593.1"/>
</dbReference>
<organism evidence="2 3">
    <name type="scientific">Tichowtungia aerotolerans</name>
    <dbReference type="NCBI Taxonomy" id="2697043"/>
    <lineage>
        <taxon>Bacteria</taxon>
        <taxon>Pseudomonadati</taxon>
        <taxon>Kiritimatiellota</taxon>
        <taxon>Tichowtungiia</taxon>
        <taxon>Tichowtungiales</taxon>
        <taxon>Tichowtungiaceae</taxon>
        <taxon>Tichowtungia</taxon>
    </lineage>
</organism>
<feature type="domain" description="HD" evidence="1">
    <location>
        <begin position="33"/>
        <end position="151"/>
    </location>
</feature>
<evidence type="ECO:0000313" key="3">
    <source>
        <dbReference type="Proteomes" id="UP000464954"/>
    </source>
</evidence>
<dbReference type="PROSITE" id="PS51831">
    <property type="entry name" value="HD"/>
    <property type="match status" value="1"/>
</dbReference>